<feature type="transmembrane region" description="Helical" evidence="5">
    <location>
        <begin position="26"/>
        <end position="48"/>
    </location>
</feature>
<dbReference type="Pfam" id="PF07264">
    <property type="entry name" value="EI24"/>
    <property type="match status" value="1"/>
</dbReference>
<comment type="subcellular location">
    <subcellularLocation>
        <location evidence="1">Membrane</location>
        <topology evidence="1">Multi-pass membrane protein</topology>
    </subcellularLocation>
</comment>
<evidence type="ECO:0000313" key="6">
    <source>
        <dbReference type="EMBL" id="BDD09124.1"/>
    </source>
</evidence>
<keyword evidence="2 5" id="KW-0812">Transmembrane</keyword>
<reference evidence="6 7" key="1">
    <citation type="submission" date="2021-12" db="EMBL/GenBank/DDBJ databases">
        <title>Genome sequencing of bacteria with rrn-lacking chromosome and rrn-plasmid.</title>
        <authorList>
            <person name="Anda M."/>
            <person name="Iwasaki W."/>
        </authorList>
    </citation>
    <scope>NUCLEOTIDE SEQUENCE [LARGE SCALE GENOMIC DNA]</scope>
    <source>
        <strain evidence="6 7">DSM 100852</strain>
    </source>
</reference>
<dbReference type="InterPro" id="IPR059112">
    <property type="entry name" value="CysZ/EI24"/>
</dbReference>
<dbReference type="AlphaFoldDB" id="A0AAU9D3W1"/>
<proteinExistence type="predicted"/>
<accession>A0AAU9D3W1</accession>
<keyword evidence="4 5" id="KW-0472">Membrane</keyword>
<dbReference type="EMBL" id="AP025314">
    <property type="protein sequence ID" value="BDD09124.1"/>
    <property type="molecule type" value="Genomic_DNA"/>
</dbReference>
<dbReference type="RefSeq" id="WP_338394340.1">
    <property type="nucleotide sequence ID" value="NZ_AP025314.1"/>
</dbReference>
<keyword evidence="7" id="KW-1185">Reference proteome</keyword>
<dbReference type="KEGG" id="fax:FUAX_15560"/>
<evidence type="ECO:0000256" key="1">
    <source>
        <dbReference type="ARBA" id="ARBA00004141"/>
    </source>
</evidence>
<evidence type="ECO:0000256" key="4">
    <source>
        <dbReference type="ARBA" id="ARBA00023136"/>
    </source>
</evidence>
<name>A0AAU9D3W1_9BACT</name>
<evidence type="ECO:0000256" key="3">
    <source>
        <dbReference type="ARBA" id="ARBA00022989"/>
    </source>
</evidence>
<keyword evidence="3 5" id="KW-1133">Transmembrane helix</keyword>
<dbReference type="Proteomes" id="UP001348817">
    <property type="component" value="Chromosome"/>
</dbReference>
<evidence type="ECO:0000256" key="5">
    <source>
        <dbReference type="SAM" id="Phobius"/>
    </source>
</evidence>
<feature type="transmembrane region" description="Helical" evidence="5">
    <location>
        <begin position="146"/>
        <end position="170"/>
    </location>
</feature>
<evidence type="ECO:0000256" key="2">
    <source>
        <dbReference type="ARBA" id="ARBA00022692"/>
    </source>
</evidence>
<feature type="transmembrane region" description="Helical" evidence="5">
    <location>
        <begin position="68"/>
        <end position="89"/>
    </location>
</feature>
<feature type="transmembrane region" description="Helical" evidence="5">
    <location>
        <begin position="214"/>
        <end position="239"/>
    </location>
</feature>
<evidence type="ECO:0008006" key="8">
    <source>
        <dbReference type="Google" id="ProtNLM"/>
    </source>
</evidence>
<organism evidence="6 7">
    <name type="scientific">Fulvitalea axinellae</name>
    <dbReference type="NCBI Taxonomy" id="1182444"/>
    <lineage>
        <taxon>Bacteria</taxon>
        <taxon>Pseudomonadati</taxon>
        <taxon>Bacteroidota</taxon>
        <taxon>Cytophagia</taxon>
        <taxon>Cytophagales</taxon>
        <taxon>Persicobacteraceae</taxon>
        <taxon>Fulvitalea</taxon>
    </lineage>
</organism>
<protein>
    <recommendedName>
        <fullName evidence="8">CysZ protein</fullName>
    </recommendedName>
</protein>
<evidence type="ECO:0000313" key="7">
    <source>
        <dbReference type="Proteomes" id="UP001348817"/>
    </source>
</evidence>
<gene>
    <name evidence="6" type="ORF">FUAX_15560</name>
</gene>
<sequence>MRDFLKAVYAYKRAYIFLKGNRLGSWLVWPALANLILFVGLGVGAWFTSGTIVDYFLSLWDVDLSEVWSGYVHLFLVFFARITTAFIYLKLYRYIMLILFAPILAIQAEKFQRVIYGGSEKFVFSSFIKEAKRGVVVSVRNLFMELAWTLGLLVLSFAVPILSPVFAVMIFVTESYYFGFSMLDYSWILARMSPKQSYSYIKSRRGLAVGNGMIFNLLLLVPLFGALFGPALALAAALLSLDDNAKAKSHTEVYERETIY</sequence>